<proteinExistence type="predicted"/>
<protein>
    <submittedName>
        <fullName evidence="1">Uncharacterized protein</fullName>
    </submittedName>
</protein>
<dbReference type="Proteomes" id="UP000828048">
    <property type="component" value="Chromosome 6"/>
</dbReference>
<keyword evidence="2" id="KW-1185">Reference proteome</keyword>
<dbReference type="EMBL" id="CM037156">
    <property type="protein sequence ID" value="KAH7838022.1"/>
    <property type="molecule type" value="Genomic_DNA"/>
</dbReference>
<gene>
    <name evidence="1" type="ORF">Vadar_021132</name>
</gene>
<name>A0ACB7XB78_9ERIC</name>
<comment type="caution">
    <text evidence="1">The sequence shown here is derived from an EMBL/GenBank/DDBJ whole genome shotgun (WGS) entry which is preliminary data.</text>
</comment>
<sequence length="198" mass="23259">MTTDRENHVFKVGMEFKTHDLFREAVKEHSIKWGKKVKFVKSDREKVRAICKGKKGCPWLIYASYVPVDAVYRIKMWHGNDQFEVKGPRHAMYKVHITNRSCGCRKWDLCGISCIHAIDALIYDIYEYVHDCYKVDTYLKIYSNLMNPINGKDLWSPTNNYTLVPPDVEKRLGRPKRQEGENRMSLLTLQNLEKKGSR</sequence>
<evidence type="ECO:0000313" key="2">
    <source>
        <dbReference type="Proteomes" id="UP000828048"/>
    </source>
</evidence>
<organism evidence="1 2">
    <name type="scientific">Vaccinium darrowii</name>
    <dbReference type="NCBI Taxonomy" id="229202"/>
    <lineage>
        <taxon>Eukaryota</taxon>
        <taxon>Viridiplantae</taxon>
        <taxon>Streptophyta</taxon>
        <taxon>Embryophyta</taxon>
        <taxon>Tracheophyta</taxon>
        <taxon>Spermatophyta</taxon>
        <taxon>Magnoliopsida</taxon>
        <taxon>eudicotyledons</taxon>
        <taxon>Gunneridae</taxon>
        <taxon>Pentapetalae</taxon>
        <taxon>asterids</taxon>
        <taxon>Ericales</taxon>
        <taxon>Ericaceae</taxon>
        <taxon>Vaccinioideae</taxon>
        <taxon>Vaccinieae</taxon>
        <taxon>Vaccinium</taxon>
    </lineage>
</organism>
<evidence type="ECO:0000313" key="1">
    <source>
        <dbReference type="EMBL" id="KAH7838022.1"/>
    </source>
</evidence>
<accession>A0ACB7XB78</accession>
<reference evidence="1 2" key="1">
    <citation type="journal article" date="2021" name="Hortic Res">
        <title>High-quality reference genome and annotation aids understanding of berry development for evergreen blueberry (Vaccinium darrowii).</title>
        <authorList>
            <person name="Yu J."/>
            <person name="Hulse-Kemp A.M."/>
            <person name="Babiker E."/>
            <person name="Staton M."/>
        </authorList>
    </citation>
    <scope>NUCLEOTIDE SEQUENCE [LARGE SCALE GENOMIC DNA]</scope>
    <source>
        <strain evidence="2">cv. NJ 8807/NJ 8810</strain>
        <tissue evidence="1">Young leaf</tissue>
    </source>
</reference>